<evidence type="ECO:0000256" key="8">
    <source>
        <dbReference type="ARBA" id="ARBA00042296"/>
    </source>
</evidence>
<keyword evidence="2" id="KW-0813">Transport</keyword>
<keyword evidence="5" id="KW-0598">Phosphotransferase system</keyword>
<keyword evidence="4" id="KW-0808">Transferase</keyword>
<feature type="domain" description="PTS EIIA type-1" evidence="11">
    <location>
        <begin position="22"/>
        <end position="86"/>
    </location>
</feature>
<evidence type="ECO:0000256" key="2">
    <source>
        <dbReference type="ARBA" id="ARBA00022448"/>
    </source>
</evidence>
<sequence length="86" mass="9058">MNNVEILAPITGQLIALSSVKDNVFSREVMGKGFAIIPTGQEIVAPVDGEVIALQGHAFGIKQTNGLEVLTHVGLETVTLNGKPYS</sequence>
<dbReference type="PROSITE" id="PS51093">
    <property type="entry name" value="PTS_EIIA_TYPE_1"/>
    <property type="match status" value="1"/>
</dbReference>
<evidence type="ECO:0000256" key="6">
    <source>
        <dbReference type="ARBA" id="ARBA00022777"/>
    </source>
</evidence>
<dbReference type="Gene3D" id="2.70.70.10">
    <property type="entry name" value="Glucose Permease (Domain IIA)"/>
    <property type="match status" value="1"/>
</dbReference>
<dbReference type="InterPro" id="IPR050890">
    <property type="entry name" value="PTS_EIIA_component"/>
</dbReference>
<evidence type="ECO:0000259" key="11">
    <source>
        <dbReference type="PROSITE" id="PS51093"/>
    </source>
</evidence>
<dbReference type="EMBL" id="JAAMRD010000121">
    <property type="protein sequence ID" value="MBA1307545.1"/>
    <property type="molecule type" value="Genomic_DNA"/>
</dbReference>
<evidence type="ECO:0000256" key="5">
    <source>
        <dbReference type="ARBA" id="ARBA00022683"/>
    </source>
</evidence>
<gene>
    <name evidence="12" type="ORF">G7024_24635</name>
</gene>
<evidence type="ECO:0000256" key="3">
    <source>
        <dbReference type="ARBA" id="ARBA00022597"/>
    </source>
</evidence>
<comment type="subcellular location">
    <subcellularLocation>
        <location evidence="1">Cytoplasm</location>
    </subcellularLocation>
</comment>
<dbReference type="PANTHER" id="PTHR45008:SF1">
    <property type="entry name" value="PTS SYSTEM GLUCOSE-SPECIFIC EIIA COMPONENT"/>
    <property type="match status" value="1"/>
</dbReference>
<evidence type="ECO:0000256" key="4">
    <source>
        <dbReference type="ARBA" id="ARBA00022679"/>
    </source>
</evidence>
<evidence type="ECO:0000256" key="1">
    <source>
        <dbReference type="ARBA" id="ARBA00004496"/>
    </source>
</evidence>
<comment type="caution">
    <text evidence="12">The sequence shown here is derived from an EMBL/GenBank/DDBJ whole genome shotgun (WGS) entry which is preliminary data.</text>
</comment>
<dbReference type="AlphaFoldDB" id="A0AA40RXU0"/>
<dbReference type="InterPro" id="IPR011055">
    <property type="entry name" value="Dup_hybrid_motif"/>
</dbReference>
<dbReference type="SUPFAM" id="SSF51261">
    <property type="entry name" value="Duplicated hybrid motif"/>
    <property type="match status" value="1"/>
</dbReference>
<evidence type="ECO:0000256" key="10">
    <source>
        <dbReference type="ARBA" id="ARBA00042873"/>
    </source>
</evidence>
<keyword evidence="3 12" id="KW-0762">Sugar transport</keyword>
<reference evidence="12" key="1">
    <citation type="submission" date="2020-02" db="EMBL/GenBank/DDBJ databases">
        <title>Synteny-based analysis reveals conserved mechanism for high triclosan tolerance in Pseudomonas, as well as instances of horizontal transfer.</title>
        <authorList>
            <person name="Mcfarland A.G."/>
            <person name="Bertucci H.K."/>
            <person name="Litmann E."/>
            <person name="Shen J."/>
            <person name="Huttenhower C."/>
            <person name="Hartmann E.M."/>
        </authorList>
    </citation>
    <scope>NUCLEOTIDE SEQUENCE</scope>
    <source>
        <strain evidence="12">109A1</strain>
    </source>
</reference>
<name>A0AA40RXU0_STUST</name>
<organism evidence="12 13">
    <name type="scientific">Stutzerimonas stutzeri</name>
    <name type="common">Pseudomonas stutzeri</name>
    <dbReference type="NCBI Taxonomy" id="316"/>
    <lineage>
        <taxon>Bacteria</taxon>
        <taxon>Pseudomonadati</taxon>
        <taxon>Pseudomonadota</taxon>
        <taxon>Gammaproteobacteria</taxon>
        <taxon>Pseudomonadales</taxon>
        <taxon>Pseudomonadaceae</taxon>
        <taxon>Stutzerimonas</taxon>
    </lineage>
</organism>
<feature type="non-terminal residue" evidence="12">
    <location>
        <position position="86"/>
    </location>
</feature>
<evidence type="ECO:0000256" key="9">
    <source>
        <dbReference type="ARBA" id="ARBA00042526"/>
    </source>
</evidence>
<proteinExistence type="predicted"/>
<dbReference type="GO" id="GO:0009401">
    <property type="term" value="P:phosphoenolpyruvate-dependent sugar phosphotransferase system"/>
    <property type="evidence" value="ECO:0007669"/>
    <property type="project" value="UniProtKB-KW"/>
</dbReference>
<evidence type="ECO:0000313" key="12">
    <source>
        <dbReference type="EMBL" id="MBA1307545.1"/>
    </source>
</evidence>
<dbReference type="InterPro" id="IPR001127">
    <property type="entry name" value="PTS_EIIA_1_perm"/>
</dbReference>
<dbReference type="Proteomes" id="UP001138621">
    <property type="component" value="Unassembled WGS sequence"/>
</dbReference>
<protein>
    <recommendedName>
        <fullName evidence="7">PTS system glucose-specific EIIA component</fullName>
    </recommendedName>
    <alternativeName>
        <fullName evidence="10">EIIA-Glc</fullName>
    </alternativeName>
    <alternativeName>
        <fullName evidence="9">EIII-Glc</fullName>
    </alternativeName>
    <alternativeName>
        <fullName evidence="8">Glucose-specific phosphotransferase enzyme IIA component</fullName>
    </alternativeName>
</protein>
<dbReference type="GO" id="GO:0005737">
    <property type="term" value="C:cytoplasm"/>
    <property type="evidence" value="ECO:0007669"/>
    <property type="project" value="UniProtKB-SubCell"/>
</dbReference>
<dbReference type="Pfam" id="PF00358">
    <property type="entry name" value="PTS_EIIA_1"/>
    <property type="match status" value="1"/>
</dbReference>
<keyword evidence="6" id="KW-0418">Kinase</keyword>
<dbReference type="GO" id="GO:0016301">
    <property type="term" value="F:kinase activity"/>
    <property type="evidence" value="ECO:0007669"/>
    <property type="project" value="UniProtKB-KW"/>
</dbReference>
<evidence type="ECO:0000313" key="13">
    <source>
        <dbReference type="Proteomes" id="UP001138621"/>
    </source>
</evidence>
<accession>A0AA40RXU0</accession>
<evidence type="ECO:0000256" key="7">
    <source>
        <dbReference type="ARBA" id="ARBA00039163"/>
    </source>
</evidence>
<dbReference type="PANTHER" id="PTHR45008">
    <property type="entry name" value="PTS SYSTEM GLUCOSE-SPECIFIC EIIA COMPONENT"/>
    <property type="match status" value="1"/>
</dbReference>